<dbReference type="PANTHER" id="PTHR10632:SF2">
    <property type="entry name" value="SULFIDE:QUINONE OXIDOREDUCTASE, MITOCHONDRIAL"/>
    <property type="match status" value="1"/>
</dbReference>
<dbReference type="EC" id="1.-.-.-" evidence="2"/>
<dbReference type="InterPro" id="IPR023753">
    <property type="entry name" value="FAD/NAD-binding_dom"/>
</dbReference>
<organism evidence="2 3">
    <name type="scientific">Qipengyuania benthica</name>
    <dbReference type="NCBI Taxonomy" id="3067651"/>
    <lineage>
        <taxon>Bacteria</taxon>
        <taxon>Pseudomonadati</taxon>
        <taxon>Pseudomonadota</taxon>
        <taxon>Alphaproteobacteria</taxon>
        <taxon>Sphingomonadales</taxon>
        <taxon>Erythrobacteraceae</taxon>
        <taxon>Qipengyuania</taxon>
    </lineage>
</organism>
<evidence type="ECO:0000259" key="1">
    <source>
        <dbReference type="Pfam" id="PF07992"/>
    </source>
</evidence>
<gene>
    <name evidence="2" type="ORF">Q9K01_10140</name>
</gene>
<evidence type="ECO:0000313" key="2">
    <source>
        <dbReference type="EMBL" id="MDP4539985.1"/>
    </source>
</evidence>
<name>A0ABT9H9J3_9SPHN</name>
<feature type="domain" description="FAD/NAD(P)-binding" evidence="1">
    <location>
        <begin position="8"/>
        <end position="127"/>
    </location>
</feature>
<dbReference type="PANTHER" id="PTHR10632">
    <property type="entry name" value="SULFIDE:QUINONE OXIDOREDUCTASE"/>
    <property type="match status" value="1"/>
</dbReference>
<dbReference type="InterPro" id="IPR036188">
    <property type="entry name" value="FAD/NAD-bd_sf"/>
</dbReference>
<keyword evidence="2" id="KW-0560">Oxidoreductase</keyword>
<proteinExistence type="predicted"/>
<dbReference type="InterPro" id="IPR015904">
    <property type="entry name" value="Sulphide_quinone_reductase"/>
</dbReference>
<dbReference type="SUPFAM" id="SSF51905">
    <property type="entry name" value="FAD/NAD(P)-binding domain"/>
    <property type="match status" value="1"/>
</dbReference>
<protein>
    <submittedName>
        <fullName evidence="2">FAD/NAD(P)-binding oxidoreductase</fullName>
        <ecNumber evidence="2">1.-.-.-</ecNumber>
    </submittedName>
</protein>
<dbReference type="Proteomes" id="UP001235664">
    <property type="component" value="Unassembled WGS sequence"/>
</dbReference>
<accession>A0ABT9H9J3</accession>
<evidence type="ECO:0000313" key="3">
    <source>
        <dbReference type="Proteomes" id="UP001235664"/>
    </source>
</evidence>
<dbReference type="Gene3D" id="3.50.50.60">
    <property type="entry name" value="FAD/NAD(P)-binding domain"/>
    <property type="match status" value="2"/>
</dbReference>
<reference evidence="2 3" key="1">
    <citation type="submission" date="2023-08" db="EMBL/GenBank/DDBJ databases">
        <title>genomic of DY56.</title>
        <authorList>
            <person name="Wang Y."/>
        </authorList>
    </citation>
    <scope>NUCLEOTIDE SEQUENCE [LARGE SCALE GENOMIC DNA]</scope>
    <source>
        <strain evidence="2 3">DY56-A-20</strain>
    </source>
</reference>
<sequence>MAQRLNHEVVIIGGGSAGIATASSMLKRRPLLDFAIVEPSEDHYYQPGWTMVGGGVFEAAVTRRPTASVMPKQAHWIRQAAASFQPESSQVTLVDGSTVTYKILIVAPGIRLAWERIEGIEETLGRNGVTSNYRFDLAPYTWELVRGLKSGRAIFSQPPMPIKCAGAPQKAMYLSCDAWLDRGVLNDIDVEFRNAGGVLFGVKEYVPALMEYVEKYGIDLKLNQTLIAVDGPDRKATFKTEAGEETVEFDMLHAVPPQVAPQFVADSPLANPESGFVDIDKFTLQHVRYPNVFGVGDAGSTPNAKTAAAVRKQAPIVAVNALAALDGGQPGADYDGYGSCPLTVERGKIVLAEFGYDGKLLPTFPEWMIDGTRPRKLSWLLKSEALPWIYWNGMLKGREWLVKPRVRAAA</sequence>
<dbReference type="Pfam" id="PF07992">
    <property type="entry name" value="Pyr_redox_2"/>
    <property type="match status" value="1"/>
</dbReference>
<dbReference type="EMBL" id="JAVAIL010000003">
    <property type="protein sequence ID" value="MDP4539985.1"/>
    <property type="molecule type" value="Genomic_DNA"/>
</dbReference>
<comment type="caution">
    <text evidence="2">The sequence shown here is derived from an EMBL/GenBank/DDBJ whole genome shotgun (WGS) entry which is preliminary data.</text>
</comment>
<dbReference type="RefSeq" id="WP_305930131.1">
    <property type="nucleotide sequence ID" value="NZ_JAVAIL010000003.1"/>
</dbReference>
<keyword evidence="3" id="KW-1185">Reference proteome</keyword>
<dbReference type="GO" id="GO:0016491">
    <property type="term" value="F:oxidoreductase activity"/>
    <property type="evidence" value="ECO:0007669"/>
    <property type="project" value="UniProtKB-KW"/>
</dbReference>